<dbReference type="InterPro" id="IPR050778">
    <property type="entry name" value="Cueball_EGF_LRP_Nidogen"/>
</dbReference>
<gene>
    <name evidence="3" type="ORF">ONB1V03_LOCUS6422</name>
</gene>
<keyword evidence="4" id="KW-1185">Reference proteome</keyword>
<dbReference type="InterPro" id="IPR000033">
    <property type="entry name" value="LDLR_classB_rpt"/>
</dbReference>
<dbReference type="SUPFAM" id="SSF63825">
    <property type="entry name" value="YWTD domain"/>
    <property type="match status" value="1"/>
</dbReference>
<keyword evidence="2" id="KW-0472">Membrane</keyword>
<keyword evidence="2" id="KW-1133">Transmembrane helix</keyword>
<keyword evidence="1" id="KW-0245">EGF-like domain</keyword>
<reference evidence="3" key="1">
    <citation type="submission" date="2020-11" db="EMBL/GenBank/DDBJ databases">
        <authorList>
            <person name="Tran Van P."/>
        </authorList>
    </citation>
    <scope>NUCLEOTIDE SEQUENCE</scope>
</reference>
<evidence type="ECO:0000313" key="3">
    <source>
        <dbReference type="EMBL" id="CAD7647779.1"/>
    </source>
</evidence>
<evidence type="ECO:0000256" key="1">
    <source>
        <dbReference type="ARBA" id="ARBA00022536"/>
    </source>
</evidence>
<feature type="transmembrane region" description="Helical" evidence="2">
    <location>
        <begin position="179"/>
        <end position="200"/>
    </location>
</feature>
<feature type="transmembrane region" description="Helical" evidence="2">
    <location>
        <begin position="247"/>
        <end position="266"/>
    </location>
</feature>
<feature type="transmembrane region" description="Helical" evidence="2">
    <location>
        <begin position="393"/>
        <end position="417"/>
    </location>
</feature>
<dbReference type="EMBL" id="OC917704">
    <property type="protein sequence ID" value="CAD7647779.1"/>
    <property type="molecule type" value="Genomic_DNA"/>
</dbReference>
<organism evidence="3">
    <name type="scientific">Oppiella nova</name>
    <dbReference type="NCBI Taxonomy" id="334625"/>
    <lineage>
        <taxon>Eukaryota</taxon>
        <taxon>Metazoa</taxon>
        <taxon>Ecdysozoa</taxon>
        <taxon>Arthropoda</taxon>
        <taxon>Chelicerata</taxon>
        <taxon>Arachnida</taxon>
        <taxon>Acari</taxon>
        <taxon>Acariformes</taxon>
        <taxon>Sarcoptiformes</taxon>
        <taxon>Oribatida</taxon>
        <taxon>Brachypylina</taxon>
        <taxon>Oppioidea</taxon>
        <taxon>Oppiidae</taxon>
        <taxon>Oppiella</taxon>
    </lineage>
</organism>
<dbReference type="PANTHER" id="PTHR46513:SF13">
    <property type="entry name" value="EGF-LIKE DOMAIN-CONTAINING PROTEIN"/>
    <property type="match status" value="1"/>
</dbReference>
<dbReference type="Gene3D" id="2.120.10.30">
    <property type="entry name" value="TolB, C-terminal domain"/>
    <property type="match status" value="1"/>
</dbReference>
<dbReference type="OrthoDB" id="6505003at2759"/>
<feature type="transmembrane region" description="Helical" evidence="2">
    <location>
        <begin position="6"/>
        <end position="27"/>
    </location>
</feature>
<dbReference type="AlphaFoldDB" id="A0A7R9LW72"/>
<dbReference type="Proteomes" id="UP000728032">
    <property type="component" value="Unassembled WGS sequence"/>
</dbReference>
<protein>
    <submittedName>
        <fullName evidence="3">Uncharacterized protein</fullName>
    </submittedName>
</protein>
<feature type="transmembrane region" description="Helical" evidence="2">
    <location>
        <begin position="129"/>
        <end position="148"/>
    </location>
</feature>
<proteinExistence type="predicted"/>
<feature type="non-terminal residue" evidence="3">
    <location>
        <position position="791"/>
    </location>
</feature>
<dbReference type="SMART" id="SM00135">
    <property type="entry name" value="LY"/>
    <property type="match status" value="4"/>
</dbReference>
<sequence>AAKYSLTYVMIFYAIISMCSAFMSLLLPETKNKELPDTLADVEYMDNDHTFAVENGADQSGLLDQKIISLLSLRMPLSKRKSEEVVTDSIQFDPKALLPEGLRIESSGAHLYLIGATFYKNGNLKRSKLHHPVFVFITTLILLIRFSYSVSIDGNRPERFYLLIGDYGYFMNMQFHLNMTAALVYNMSVWTQILHFYLWVTKREPTYLKVFHMMAGSVTPYSIGLSDETIIRNLLKKTSFIFKSQDFLSYSMTSCSFFISFFSYIWRVSFIDFLVLGIPHTLHFTLGSYFIFRILTIHILYFYILSYYLKSKQKEVNNHLRYCIQNKEKIKILNSDRVTHALNAIYLEVMEIDSNFWSKFLGIVWLTSSAVIALIIFMFTFGYQNMSVNITIILVYATFFFSLLLIILIDTCASVNLEAKKAYKLLASYKLVIMNTRQSVLQMAKHGFKFLHLFERIGLRKKNKVGFTCGKLFIINYFRGYEVIALCAIVLLRIIQMETTKRSERICGNLLLVNNQRSNLVSPFDSNQINSLNISRQQVLNRQKYHFLSRIAFDWIHELLYWTDDTSIEVISIRKPLLRYVCVENGFDVIRNIAIDPLESLLFWIQWQESGDNDQIMRSTQVGTDIKVVVDYDLKYTYALTLDLNSKTIYWIDSQLYSLSSIDYNSQNRKIMIRSYDLFFTAYRMDVLSDYIYWTNDRHKAILRTHRSGSNGTKRFVVFKSDVLIDAIKIVDESKQPSSLSTVGGQLIQELTELNGLRSNLIDSYGHNLTAITPTIRAVAPMASHVLVYKP</sequence>
<dbReference type="InterPro" id="IPR011042">
    <property type="entry name" value="6-blade_b-propeller_TolB-like"/>
</dbReference>
<evidence type="ECO:0000256" key="2">
    <source>
        <dbReference type="SAM" id="Phobius"/>
    </source>
</evidence>
<dbReference type="PANTHER" id="PTHR46513">
    <property type="entry name" value="VITELLOGENIN RECEPTOR-LIKE PROTEIN-RELATED-RELATED"/>
    <property type="match status" value="1"/>
</dbReference>
<keyword evidence="2" id="KW-0812">Transmembrane</keyword>
<accession>A0A7R9LW72</accession>
<feature type="transmembrane region" description="Helical" evidence="2">
    <location>
        <begin position="360"/>
        <end position="381"/>
    </location>
</feature>
<feature type="transmembrane region" description="Helical" evidence="2">
    <location>
        <begin position="286"/>
        <end position="309"/>
    </location>
</feature>
<evidence type="ECO:0000313" key="4">
    <source>
        <dbReference type="Proteomes" id="UP000728032"/>
    </source>
</evidence>
<name>A0A7R9LW72_9ACAR</name>
<dbReference type="EMBL" id="CAJPVJ010002879">
    <property type="protein sequence ID" value="CAG2166907.1"/>
    <property type="molecule type" value="Genomic_DNA"/>
</dbReference>
<feature type="transmembrane region" description="Helical" evidence="2">
    <location>
        <begin position="472"/>
        <end position="495"/>
    </location>
</feature>